<feature type="domain" description="GCVT N-terminal" evidence="1">
    <location>
        <begin position="28"/>
        <end position="258"/>
    </location>
</feature>
<dbReference type="Gene3D" id="3.30.1360.120">
    <property type="entry name" value="Probable tRNA modification gtpase trme, domain 1"/>
    <property type="match status" value="1"/>
</dbReference>
<reference evidence="2" key="1">
    <citation type="journal article" date="2017" name="Sci. Rep.">
        <title>Common origin of methylenedioxy ring degradation and demethylation in bacteria.</title>
        <authorList>
            <person name="Takeda H."/>
            <person name="Ishikawa K."/>
            <person name="Yoshida H."/>
            <person name="Kasai D."/>
            <person name="Wakana D."/>
            <person name="Fukuda M."/>
            <person name="Sato F."/>
            <person name="Hosoe T."/>
        </authorList>
    </citation>
    <scope>NUCLEOTIDE SEQUENCE</scope>
    <source>
        <strain evidence="2">GBD-1</strain>
    </source>
</reference>
<dbReference type="PANTHER" id="PTHR43757:SF2">
    <property type="entry name" value="AMINOMETHYLTRANSFERASE, MITOCHONDRIAL"/>
    <property type="match status" value="1"/>
</dbReference>
<dbReference type="SUPFAM" id="SSF103025">
    <property type="entry name" value="Folate-binding domain"/>
    <property type="match status" value="1"/>
</dbReference>
<dbReference type="InterPro" id="IPR027266">
    <property type="entry name" value="TrmE/GcvT-like"/>
</dbReference>
<name>A0A1Q2TD21_9MICC</name>
<dbReference type="EMBL" id="LC214745">
    <property type="protein sequence ID" value="BAW89544.1"/>
    <property type="molecule type" value="Genomic_DNA"/>
</dbReference>
<organism evidence="2">
    <name type="scientific">Arthrobacter sp. GBD-1</name>
    <dbReference type="NCBI Taxonomy" id="1940304"/>
    <lineage>
        <taxon>Bacteria</taxon>
        <taxon>Bacillati</taxon>
        <taxon>Actinomycetota</taxon>
        <taxon>Actinomycetes</taxon>
        <taxon>Micrococcales</taxon>
        <taxon>Micrococcaceae</taxon>
        <taxon>Arthrobacter</taxon>
    </lineage>
</organism>
<accession>A0A1Q2TD21</accession>
<dbReference type="InterPro" id="IPR006222">
    <property type="entry name" value="GCVT_N"/>
</dbReference>
<gene>
    <name evidence="2" type="primary">CDS4435</name>
</gene>
<evidence type="ECO:0000313" key="2">
    <source>
        <dbReference type="EMBL" id="BAW89544.1"/>
    </source>
</evidence>
<dbReference type="AlphaFoldDB" id="A0A1Q2TD21"/>
<dbReference type="InterPro" id="IPR028896">
    <property type="entry name" value="GcvT/YgfZ/DmdA"/>
</dbReference>
<dbReference type="PANTHER" id="PTHR43757">
    <property type="entry name" value="AMINOMETHYLTRANSFERASE"/>
    <property type="match status" value="1"/>
</dbReference>
<proteinExistence type="predicted"/>
<protein>
    <recommendedName>
        <fullName evidence="1">GCVT N-terminal domain-containing protein</fullName>
    </recommendedName>
</protein>
<sequence>MNVNKPKSLQDVIDSNANIVDVLRNAQNPAYIVPVVPSEFTNWRSEQRAWQETAVLFDQTHHMDNLILRGPDAIKLISDTAVNSVANFDVNKAKQYVATTDTGHVVGDGILFREAEEEFLYVGRSQAANWLRFHGESGGYNVDIEIDRRSPTNPMGHAVPRKYWRLQIQGPNAWEIIEKVNGGPVEQLKFFNMSHINVAGERVRTLRHGMSGVPGLELWGAYESYAKVRDAIFDAGQELGLLAAGGRTYPTNTLESGWIPDPLPAIYTGENLRPYREWLGADSAEAKNAIAGSYVSNNIEDYYLTPWELGYGSFVKFDHDFIGREALEQIDPATQRKKITLAWDTDDLAKIFASMVSPEGIGYKYFDLPLANYGYFNFDSVLDAGGTNVGLSMWTGYSANERRALSLATVDPSIEIGTELKVVWGEPNGGSEKATVEPHEQFEVKAIASPVPYTAVARENYQSGWRTKVLA</sequence>
<evidence type="ECO:0000259" key="1">
    <source>
        <dbReference type="Pfam" id="PF01571"/>
    </source>
</evidence>
<dbReference type="Pfam" id="PF01571">
    <property type="entry name" value="GCV_T"/>
    <property type="match status" value="1"/>
</dbReference>